<sequence length="182" mass="21649">MSIFLTTDTHFGHQKMEEYCGRPRGFEFLIYNSFKCLTDQDLLVHLGDVCIENDEKWHLMFIQTLQCKKILIRGNHDKKSNGWYSRHGWDFVCESFSDTLFKKRILFSHTPSRDDGSFDINIHGHFHNNLERLKRKEWVTEGEEERNKHDLANLTEKHKLISLEMNNYQLTKLESLCLKNPS</sequence>
<accession>A0A6M3XUH6</accession>
<reference evidence="2" key="1">
    <citation type="submission" date="2020-03" db="EMBL/GenBank/DDBJ databases">
        <title>The deep terrestrial virosphere.</title>
        <authorList>
            <person name="Holmfeldt K."/>
            <person name="Nilsson E."/>
            <person name="Simone D."/>
            <person name="Lopez-Fernandez M."/>
            <person name="Wu X."/>
            <person name="de Brujin I."/>
            <person name="Lundin D."/>
            <person name="Andersson A."/>
            <person name="Bertilsson S."/>
            <person name="Dopson M."/>
        </authorList>
    </citation>
    <scope>NUCLEOTIDE SEQUENCE</scope>
    <source>
        <strain evidence="2">TM448B02174</strain>
    </source>
</reference>
<dbReference type="AlphaFoldDB" id="A0A6M3XUH6"/>
<dbReference type="Gene3D" id="3.60.21.10">
    <property type="match status" value="1"/>
</dbReference>
<protein>
    <submittedName>
        <fullName evidence="2">Putative calcineurin-like phosphoesterase</fullName>
    </submittedName>
</protein>
<proteinExistence type="predicted"/>
<organism evidence="2">
    <name type="scientific">viral metagenome</name>
    <dbReference type="NCBI Taxonomy" id="1070528"/>
    <lineage>
        <taxon>unclassified sequences</taxon>
        <taxon>metagenomes</taxon>
        <taxon>organismal metagenomes</taxon>
    </lineage>
</organism>
<evidence type="ECO:0000313" key="2">
    <source>
        <dbReference type="EMBL" id="QJI00918.1"/>
    </source>
</evidence>
<feature type="domain" description="Calcineurin-like phosphoesterase" evidence="1">
    <location>
        <begin position="1"/>
        <end position="145"/>
    </location>
</feature>
<evidence type="ECO:0000259" key="1">
    <source>
        <dbReference type="Pfam" id="PF00149"/>
    </source>
</evidence>
<gene>
    <name evidence="2" type="ORF">TM448B02174_0007</name>
</gene>
<dbReference type="EMBL" id="MT144885">
    <property type="protein sequence ID" value="QJI00918.1"/>
    <property type="molecule type" value="Genomic_DNA"/>
</dbReference>
<name>A0A6M3XUH6_9ZZZZ</name>
<dbReference type="InterPro" id="IPR004843">
    <property type="entry name" value="Calcineurin-like_PHP"/>
</dbReference>
<dbReference type="SUPFAM" id="SSF56300">
    <property type="entry name" value="Metallo-dependent phosphatases"/>
    <property type="match status" value="1"/>
</dbReference>
<dbReference type="GO" id="GO:0016787">
    <property type="term" value="F:hydrolase activity"/>
    <property type="evidence" value="ECO:0007669"/>
    <property type="project" value="InterPro"/>
</dbReference>
<dbReference type="InterPro" id="IPR029052">
    <property type="entry name" value="Metallo-depent_PP-like"/>
</dbReference>
<dbReference type="Pfam" id="PF00149">
    <property type="entry name" value="Metallophos"/>
    <property type="match status" value="1"/>
</dbReference>